<evidence type="ECO:0000313" key="1">
    <source>
        <dbReference type="EMBL" id="URZ10120.1"/>
    </source>
</evidence>
<dbReference type="PANTHER" id="PTHR34819:SF3">
    <property type="entry name" value="CELL SURFACE PROTEIN"/>
    <property type="match status" value="1"/>
</dbReference>
<dbReference type="InterPro" id="IPR051172">
    <property type="entry name" value="Chlamydia_OmcB"/>
</dbReference>
<protein>
    <submittedName>
        <fullName evidence="1">Uncharacterized protein</fullName>
    </submittedName>
</protein>
<gene>
    <name evidence="1" type="ORF">CROST_008280</name>
</gene>
<proteinExistence type="predicted"/>
<sequence>MRIVNIVQVDFKYRFSKDTPVITKTTFSNKVVTTIVEKPLIIKMWVNKSCSLFYDILVYKIEIHNVSGAKIGKLLLRDFLPEGINFVYNSLHINHKLYRCTNVEGLIFIGKIEEDEKIEISYKVVINEKCKLSIIKNKAEVTFECMYNIEKKPIRISLYSNVVETILEHNLFKEFVVKNKIDIPRCKGTIDSVVKIETNIKIVEAKVINTKCKNKRIKEECFNLEVEEVLFLGIIEYKIKYMNKHKLVYYNSEKGFSTTIEIPKGINYFRQIDAEILNESMDYFVLDKLNIVISNCLIMKIGD</sequence>
<dbReference type="InterPro" id="IPR008966">
    <property type="entry name" value="Adhesion_dom_sf"/>
</dbReference>
<name>A0A1S8L8D1_9CLOT</name>
<dbReference type="STRING" id="84029.CROST_17130"/>
<dbReference type="KEGG" id="crw:CROST_008280"/>
<dbReference type="SUPFAM" id="SSF49401">
    <property type="entry name" value="Bacterial adhesins"/>
    <property type="match status" value="1"/>
</dbReference>
<dbReference type="RefSeq" id="WP_176091541.1">
    <property type="nucleotide sequence ID" value="NZ_CP096983.1"/>
</dbReference>
<keyword evidence="2" id="KW-1185">Reference proteome</keyword>
<dbReference type="EMBL" id="CP096983">
    <property type="protein sequence ID" value="URZ10120.1"/>
    <property type="molecule type" value="Genomic_DNA"/>
</dbReference>
<dbReference type="AlphaFoldDB" id="A0A1S8L8D1"/>
<evidence type="ECO:0000313" key="2">
    <source>
        <dbReference type="Proteomes" id="UP000190951"/>
    </source>
</evidence>
<accession>A0A1S8L8D1</accession>
<dbReference type="Proteomes" id="UP000190951">
    <property type="component" value="Chromosome"/>
</dbReference>
<dbReference type="PANTHER" id="PTHR34819">
    <property type="entry name" value="LARGE CYSTEINE-RICH PERIPLASMIC PROTEIN OMCB"/>
    <property type="match status" value="1"/>
</dbReference>
<reference evidence="1 2" key="1">
    <citation type="submission" date="2022-04" db="EMBL/GenBank/DDBJ databases">
        <title>Genome sequence of C. roseum typestrain.</title>
        <authorList>
            <person name="Poehlein A."/>
            <person name="Schoch T."/>
            <person name="Duerre P."/>
            <person name="Daniel R."/>
        </authorList>
    </citation>
    <scope>NUCLEOTIDE SEQUENCE [LARGE SCALE GENOMIC DNA]</scope>
    <source>
        <strain evidence="1 2">DSM 7320</strain>
    </source>
</reference>
<organism evidence="1 2">
    <name type="scientific">Clostridium felsineum</name>
    <dbReference type="NCBI Taxonomy" id="36839"/>
    <lineage>
        <taxon>Bacteria</taxon>
        <taxon>Bacillati</taxon>
        <taxon>Bacillota</taxon>
        <taxon>Clostridia</taxon>
        <taxon>Eubacteriales</taxon>
        <taxon>Clostridiaceae</taxon>
        <taxon>Clostridium</taxon>
    </lineage>
</organism>